<accession>A0ACD1GT57</accession>
<protein>
    <submittedName>
        <fullName evidence="1">Uncharacterized protein</fullName>
    </submittedName>
</protein>
<organism evidence="1 2">
    <name type="scientific">Aspergillus aculeatinus CBS 121060</name>
    <dbReference type="NCBI Taxonomy" id="1448322"/>
    <lineage>
        <taxon>Eukaryota</taxon>
        <taxon>Fungi</taxon>
        <taxon>Dikarya</taxon>
        <taxon>Ascomycota</taxon>
        <taxon>Pezizomycotina</taxon>
        <taxon>Eurotiomycetes</taxon>
        <taxon>Eurotiomycetidae</taxon>
        <taxon>Eurotiales</taxon>
        <taxon>Aspergillaceae</taxon>
        <taxon>Aspergillus</taxon>
        <taxon>Aspergillus subgen. Circumdati</taxon>
    </lineage>
</organism>
<proteinExistence type="predicted"/>
<gene>
    <name evidence="1" type="ORF">BO66DRAFT_415926</name>
</gene>
<name>A0ACD1GT57_9EURO</name>
<reference evidence="1" key="1">
    <citation type="submission" date="2018-02" db="EMBL/GenBank/DDBJ databases">
        <title>The genomes of Aspergillus section Nigri reveals drivers in fungal speciation.</title>
        <authorList>
            <consortium name="DOE Joint Genome Institute"/>
            <person name="Vesth T.C."/>
            <person name="Nybo J."/>
            <person name="Theobald S."/>
            <person name="Brandl J."/>
            <person name="Frisvad J.C."/>
            <person name="Nielsen K.F."/>
            <person name="Lyhne E.K."/>
            <person name="Kogle M.E."/>
            <person name="Kuo A."/>
            <person name="Riley R."/>
            <person name="Clum A."/>
            <person name="Nolan M."/>
            <person name="Lipzen A."/>
            <person name="Salamov A."/>
            <person name="Henrissat B."/>
            <person name="Wiebenga A."/>
            <person name="De vries R.P."/>
            <person name="Grigoriev I.V."/>
            <person name="Mortensen U.H."/>
            <person name="Andersen M.R."/>
            <person name="Baker S.E."/>
        </authorList>
    </citation>
    <scope>NUCLEOTIDE SEQUENCE</scope>
    <source>
        <strain evidence="1">CBS 121060</strain>
    </source>
</reference>
<dbReference type="EMBL" id="KZ825012">
    <property type="protein sequence ID" value="RAH64447.1"/>
    <property type="molecule type" value="Genomic_DNA"/>
</dbReference>
<dbReference type="Proteomes" id="UP000249661">
    <property type="component" value="Unassembled WGS sequence"/>
</dbReference>
<sequence length="536" mass="61400">MWKLETASTPLRSQSTTTTLPFRITTRTITDLSEPTTTPTPEHEHFFRYTSGRWLWDEEQQLRDRYKVFDVAALQSLAAKAVRSDICISITKLAEGGYNKVFRLIMNDGKKVLARIPNPNAGPAFHTTASEVATMELNAVGSEYIIMEEASGTQLGVIWDQLNPDKKLSIMREIVTVESKMLAVSFSHFGSIYFASEAVESAVPALLTNGASSELKERVRKRFSIGPTVDRSFWKKERSSMQIPRGPWRTPQEYALSVGRREREWIKRFAISKPSSEATLISPAQNSPQAHLQLLEKYLQVAPALMDIDPVLTRPTLWHGDLHSSNLFVDEGRITAVIDWQGSWAGPLFLQSQPSPIVDYPGSILLQRPGNFDDLDPEQQAEIKQKIFKSTLYQLYLLKTKERNPLFVQAFHLDHGKTRRLPVELAGNTWDDDIVSFRDALINVERHWQELGIQGECPYHFTQDELHSHAVDAEGWYEVQEFFDRIEGLVKRDGWTSPDTFDAAFNFFSELRERGLRHMKGREKRAFDRQTRWARK</sequence>
<evidence type="ECO:0000313" key="2">
    <source>
        <dbReference type="Proteomes" id="UP000249661"/>
    </source>
</evidence>
<evidence type="ECO:0000313" key="1">
    <source>
        <dbReference type="EMBL" id="RAH64447.1"/>
    </source>
</evidence>
<keyword evidence="2" id="KW-1185">Reference proteome</keyword>